<dbReference type="AlphaFoldDB" id="A0AAD8YN07"/>
<evidence type="ECO:0000313" key="7">
    <source>
        <dbReference type="EMBL" id="KAK1783957.1"/>
    </source>
</evidence>
<accession>A0AAD8YN07</accession>
<name>A0AAD8YN07_9TELE</name>
<evidence type="ECO:0000256" key="1">
    <source>
        <dbReference type="ARBA" id="ARBA00008557"/>
    </source>
</evidence>
<dbReference type="InterPro" id="IPR002004">
    <property type="entry name" value="PABP_HYD_C"/>
</dbReference>
<dbReference type="InterPro" id="IPR012677">
    <property type="entry name" value="Nucleotide-bd_a/b_plait_sf"/>
</dbReference>
<keyword evidence="8" id="KW-1185">Reference proteome</keyword>
<comment type="caution">
    <text evidence="7">The sequence shown here is derived from an EMBL/GenBank/DDBJ whole genome shotgun (WGS) entry which is preliminary data.</text>
</comment>
<dbReference type="Pfam" id="PF00658">
    <property type="entry name" value="MLLE"/>
    <property type="match status" value="2"/>
</dbReference>
<keyword evidence="3 4" id="KW-0694">RNA-binding</keyword>
<evidence type="ECO:0000256" key="2">
    <source>
        <dbReference type="ARBA" id="ARBA00022737"/>
    </source>
</evidence>
<sequence length="456" mass="50445">PVQLAAVHVQGQEPLSASMLAAPPQEQKQILGERLFPLIQNMHPTLAGKITEMVLSLMEIISHTWEDMDDNKLNEIFSKFGPTLSRRVMTDESGKSKGFGFVSFERHEDAKRAVDEMNGKKLNGKQLYVARAQKKGERQTELKRKFEQMKQDGTTRYQGVNLYVKKPRRQSGRRASAYRVLSIRDNHECQEEATEAMKEMNGCIVGTKLLYVALAQRKEERQAHLTHQYMQRMASVSAMRNPVLNPYQPAPPSGYNMEAIPQAQNWPAYCASSQLAQLLPSPCWAMQCVHPQQVQDMPSAIGPAASCPQAFSAIRPTTACQVPRTMAYQTMASEAPGTGIASTEAANKASLQHLGAELQVPVQLAAVHVQGQEPLSASMLAAAPPQEQKQILGERLFPLIQNMQPTLAGKITGMFLELDTSELLHMLESPESLHPKVDEAVAVLQDQCAQEAAQKP</sequence>
<dbReference type="Gene3D" id="3.30.70.330">
    <property type="match status" value="1"/>
</dbReference>
<comment type="similarity">
    <text evidence="1">Belongs to the polyadenylate-binding protein type-1 family.</text>
</comment>
<feature type="non-terminal residue" evidence="7">
    <location>
        <position position="1"/>
    </location>
</feature>
<dbReference type="PROSITE" id="PS51309">
    <property type="entry name" value="PABC"/>
    <property type="match status" value="2"/>
</dbReference>
<dbReference type="FunFam" id="1.10.1900.10:FF:000001">
    <property type="entry name" value="Polyadenylate-binding protein"/>
    <property type="match status" value="1"/>
</dbReference>
<dbReference type="Pfam" id="PF00076">
    <property type="entry name" value="RRM_1"/>
    <property type="match status" value="1"/>
</dbReference>
<dbReference type="InterPro" id="IPR036053">
    <property type="entry name" value="PABP-dom"/>
</dbReference>
<protein>
    <recommendedName>
        <fullName evidence="9">Polyadenylate-binding protein</fullName>
    </recommendedName>
</protein>
<dbReference type="PROSITE" id="PS50102">
    <property type="entry name" value="RRM"/>
    <property type="match status" value="1"/>
</dbReference>
<reference evidence="7" key="1">
    <citation type="submission" date="2023-03" db="EMBL/GenBank/DDBJ databases">
        <title>Electrophorus voltai genome.</title>
        <authorList>
            <person name="Bian C."/>
        </authorList>
    </citation>
    <scope>NUCLEOTIDE SEQUENCE</scope>
    <source>
        <strain evidence="7">CB-2022</strain>
        <tissue evidence="7">Muscle</tissue>
    </source>
</reference>
<dbReference type="InterPro" id="IPR000504">
    <property type="entry name" value="RRM_dom"/>
</dbReference>
<evidence type="ECO:0000259" key="5">
    <source>
        <dbReference type="PROSITE" id="PS50102"/>
    </source>
</evidence>
<dbReference type="InterPro" id="IPR035979">
    <property type="entry name" value="RBD_domain_sf"/>
</dbReference>
<feature type="domain" description="PABC" evidence="6">
    <location>
        <begin position="372"/>
        <end position="449"/>
    </location>
</feature>
<dbReference type="CDD" id="cd12380">
    <property type="entry name" value="RRM3_I_PABPs"/>
    <property type="match status" value="1"/>
</dbReference>
<evidence type="ECO:0000256" key="3">
    <source>
        <dbReference type="ARBA" id="ARBA00022884"/>
    </source>
</evidence>
<dbReference type="SMART" id="SM00360">
    <property type="entry name" value="RRM"/>
    <property type="match status" value="1"/>
</dbReference>
<dbReference type="GO" id="GO:0003723">
    <property type="term" value="F:RNA binding"/>
    <property type="evidence" value="ECO:0007669"/>
    <property type="project" value="UniProtKB-UniRule"/>
</dbReference>
<dbReference type="SUPFAM" id="SSF54928">
    <property type="entry name" value="RNA-binding domain, RBD"/>
    <property type="match status" value="1"/>
</dbReference>
<proteinExistence type="inferred from homology"/>
<organism evidence="7 8">
    <name type="scientific">Electrophorus voltai</name>
    <dbReference type="NCBI Taxonomy" id="2609070"/>
    <lineage>
        <taxon>Eukaryota</taxon>
        <taxon>Metazoa</taxon>
        <taxon>Chordata</taxon>
        <taxon>Craniata</taxon>
        <taxon>Vertebrata</taxon>
        <taxon>Euteleostomi</taxon>
        <taxon>Actinopterygii</taxon>
        <taxon>Neopterygii</taxon>
        <taxon>Teleostei</taxon>
        <taxon>Ostariophysi</taxon>
        <taxon>Gymnotiformes</taxon>
        <taxon>Gymnotoidei</taxon>
        <taxon>Gymnotidae</taxon>
        <taxon>Electrophorus</taxon>
    </lineage>
</organism>
<evidence type="ECO:0000259" key="6">
    <source>
        <dbReference type="PROSITE" id="PS51309"/>
    </source>
</evidence>
<keyword evidence="2" id="KW-0677">Repeat</keyword>
<dbReference type="SUPFAM" id="SSF63570">
    <property type="entry name" value="PABC (PABP) domain"/>
    <property type="match status" value="2"/>
</dbReference>
<dbReference type="Proteomes" id="UP001239994">
    <property type="component" value="Unassembled WGS sequence"/>
</dbReference>
<dbReference type="EMBL" id="JAROKS010000854">
    <property type="protein sequence ID" value="KAK1783957.1"/>
    <property type="molecule type" value="Genomic_DNA"/>
</dbReference>
<dbReference type="SMART" id="SM00517">
    <property type="entry name" value="PolyA"/>
    <property type="match status" value="2"/>
</dbReference>
<evidence type="ECO:0008006" key="9">
    <source>
        <dbReference type="Google" id="ProtNLM"/>
    </source>
</evidence>
<dbReference type="Gene3D" id="1.10.1900.10">
    <property type="entry name" value="c-terminal domain of poly(a) binding protein"/>
    <property type="match status" value="2"/>
</dbReference>
<feature type="domain" description="RRM" evidence="5">
    <location>
        <begin position="51"/>
        <end position="134"/>
    </location>
</feature>
<gene>
    <name evidence="7" type="ORF">P4O66_022616</name>
</gene>
<dbReference type="PANTHER" id="PTHR24012">
    <property type="entry name" value="RNA BINDING PROTEIN"/>
    <property type="match status" value="1"/>
</dbReference>
<evidence type="ECO:0000313" key="8">
    <source>
        <dbReference type="Proteomes" id="UP001239994"/>
    </source>
</evidence>
<evidence type="ECO:0000256" key="4">
    <source>
        <dbReference type="PROSITE-ProRule" id="PRU00176"/>
    </source>
</evidence>
<feature type="domain" description="PABC" evidence="6">
    <location>
        <begin position="11"/>
        <end position="90"/>
    </location>
</feature>